<organism evidence="13">
    <name type="scientific">invertebrate metagenome</name>
    <dbReference type="NCBI Taxonomy" id="1711999"/>
    <lineage>
        <taxon>unclassified sequences</taxon>
        <taxon>metagenomes</taxon>
        <taxon>organismal metagenomes</taxon>
    </lineage>
</organism>
<evidence type="ECO:0000256" key="9">
    <source>
        <dbReference type="ARBA" id="ARBA00025699"/>
    </source>
</evidence>
<evidence type="ECO:0000259" key="12">
    <source>
        <dbReference type="Pfam" id="PF20260"/>
    </source>
</evidence>
<evidence type="ECO:0000256" key="6">
    <source>
        <dbReference type="ARBA" id="ARBA00022603"/>
    </source>
</evidence>
<evidence type="ECO:0000256" key="4">
    <source>
        <dbReference type="ARBA" id="ARBA00022490"/>
    </source>
</evidence>
<dbReference type="NCBIfam" id="TIGR00046">
    <property type="entry name" value="RsmE family RNA methyltransferase"/>
    <property type="match status" value="1"/>
</dbReference>
<dbReference type="InterPro" id="IPR029028">
    <property type="entry name" value="Alpha/beta_knot_MTases"/>
</dbReference>
<keyword evidence="8" id="KW-0949">S-adenosyl-L-methionine</keyword>
<dbReference type="InterPro" id="IPR015947">
    <property type="entry name" value="PUA-like_sf"/>
</dbReference>
<dbReference type="Pfam" id="PF04452">
    <property type="entry name" value="Methyltrans_RNA"/>
    <property type="match status" value="1"/>
</dbReference>
<accession>A0A2H9T811</accession>
<comment type="function">
    <text evidence="9">Specifically methylates the N3 position of the uracil ring of uridine 1498 (m3U1498) in 16S rRNA. Acts on the fully assembled 30S ribosomal subunit.</text>
</comment>
<dbReference type="PANTHER" id="PTHR30027:SF3">
    <property type="entry name" value="16S RRNA (URACIL(1498)-N(3))-METHYLTRANSFERASE"/>
    <property type="match status" value="1"/>
</dbReference>
<comment type="subcellular location">
    <subcellularLocation>
        <location evidence="1">Cytoplasm</location>
    </subcellularLocation>
</comment>
<dbReference type="Gene3D" id="2.40.240.20">
    <property type="entry name" value="Hypothetical PUA domain-like, domain 1"/>
    <property type="match status" value="1"/>
</dbReference>
<comment type="similarity">
    <text evidence="2">Belongs to the RNA methyltransferase RsmE family.</text>
</comment>
<proteinExistence type="inferred from homology"/>
<evidence type="ECO:0000256" key="8">
    <source>
        <dbReference type="ARBA" id="ARBA00022691"/>
    </source>
</evidence>
<evidence type="ECO:0000256" key="1">
    <source>
        <dbReference type="ARBA" id="ARBA00004496"/>
    </source>
</evidence>
<dbReference type="AlphaFoldDB" id="A0A2H9T811"/>
<evidence type="ECO:0000313" key="13">
    <source>
        <dbReference type="EMBL" id="PJE79337.1"/>
    </source>
</evidence>
<evidence type="ECO:0000256" key="7">
    <source>
        <dbReference type="ARBA" id="ARBA00022679"/>
    </source>
</evidence>
<evidence type="ECO:0000256" key="2">
    <source>
        <dbReference type="ARBA" id="ARBA00005528"/>
    </source>
</evidence>
<dbReference type="InterPro" id="IPR046886">
    <property type="entry name" value="RsmE_MTase_dom"/>
</dbReference>
<feature type="domain" description="Ribosomal RNA small subunit methyltransferase E PUA-like" evidence="12">
    <location>
        <begin position="21"/>
        <end position="66"/>
    </location>
</feature>
<protein>
    <recommendedName>
        <fullName evidence="3">16S rRNA (uracil(1498)-N(3))-methyltransferase</fullName>
        <ecNumber evidence="3">2.1.1.193</ecNumber>
    </recommendedName>
</protein>
<evidence type="ECO:0000256" key="10">
    <source>
        <dbReference type="ARBA" id="ARBA00047944"/>
    </source>
</evidence>
<dbReference type="Pfam" id="PF20260">
    <property type="entry name" value="PUA_4"/>
    <property type="match status" value="1"/>
</dbReference>
<dbReference type="SUPFAM" id="SSF75217">
    <property type="entry name" value="alpha/beta knot"/>
    <property type="match status" value="1"/>
</dbReference>
<evidence type="ECO:0000256" key="3">
    <source>
        <dbReference type="ARBA" id="ARBA00012328"/>
    </source>
</evidence>
<dbReference type="InterPro" id="IPR029026">
    <property type="entry name" value="tRNA_m1G_MTases_N"/>
</dbReference>
<gene>
    <name evidence="13" type="primary">rsmE_1</name>
    <name evidence="13" type="ORF">CI610_01689</name>
</gene>
<reference evidence="13" key="1">
    <citation type="journal article" date="2017" name="Appl. Environ. Microbiol.">
        <title>Molecular characterization of an Endozoicomonas-like organism causing infection in king scallop Pecten maximus L.</title>
        <authorList>
            <person name="Cano I."/>
            <person name="van Aerle R."/>
            <person name="Ross S."/>
            <person name="Verner-Jeffreys D.W."/>
            <person name="Paley R.K."/>
            <person name="Rimmer G."/>
            <person name="Ryder D."/>
            <person name="Hooper P."/>
            <person name="Stone D."/>
            <person name="Feist S.W."/>
        </authorList>
    </citation>
    <scope>NUCLEOTIDE SEQUENCE</scope>
</reference>
<keyword evidence="7 13" id="KW-0808">Transferase</keyword>
<keyword evidence="6 13" id="KW-0489">Methyltransferase</keyword>
<keyword evidence="4" id="KW-0963">Cytoplasm</keyword>
<keyword evidence="5" id="KW-0698">rRNA processing</keyword>
<dbReference type="EC" id="2.1.1.193" evidence="3"/>
<dbReference type="NCBIfam" id="NF008692">
    <property type="entry name" value="PRK11713.1-5"/>
    <property type="match status" value="1"/>
</dbReference>
<dbReference type="InterPro" id="IPR006700">
    <property type="entry name" value="RsmE"/>
</dbReference>
<comment type="catalytic activity">
    <reaction evidence="10">
        <text>uridine(1498) in 16S rRNA + S-adenosyl-L-methionine = N(3)-methyluridine(1498) in 16S rRNA + S-adenosyl-L-homocysteine + H(+)</text>
        <dbReference type="Rhea" id="RHEA:42920"/>
        <dbReference type="Rhea" id="RHEA-COMP:10283"/>
        <dbReference type="Rhea" id="RHEA-COMP:10284"/>
        <dbReference type="ChEBI" id="CHEBI:15378"/>
        <dbReference type="ChEBI" id="CHEBI:57856"/>
        <dbReference type="ChEBI" id="CHEBI:59789"/>
        <dbReference type="ChEBI" id="CHEBI:65315"/>
        <dbReference type="ChEBI" id="CHEBI:74502"/>
        <dbReference type="EC" id="2.1.1.193"/>
    </reaction>
</comment>
<dbReference type="CDD" id="cd18084">
    <property type="entry name" value="RsmE-like"/>
    <property type="match status" value="1"/>
</dbReference>
<evidence type="ECO:0000259" key="11">
    <source>
        <dbReference type="Pfam" id="PF04452"/>
    </source>
</evidence>
<dbReference type="GO" id="GO:0070042">
    <property type="term" value="F:rRNA (uridine-N3-)-methyltransferase activity"/>
    <property type="evidence" value="ECO:0007669"/>
    <property type="project" value="TreeGrafter"/>
</dbReference>
<dbReference type="GO" id="GO:0070475">
    <property type="term" value="P:rRNA base methylation"/>
    <property type="evidence" value="ECO:0007669"/>
    <property type="project" value="TreeGrafter"/>
</dbReference>
<sequence>MRNPRIYSPQTLAEGAQVNLCDSAANHVIKVLRMQADHPVILFDGKGQAFQGNITSIHKKNVLVTLLSLIPDITDSPLRIELGQTLSRGERMDWAIQKATEMGVTEITPLFSERCEVKLPRERQEKRLQHWRQIAVSACEQCGRSTLPMIHSPLTVTQWLDERSTELNFVLHHRTEKKLTGYTKPASLSLLIGPEGGLTPGEINAAREKHFNSLALGPRVLRTETAPITAITLMQYLWGDL</sequence>
<comment type="caution">
    <text evidence="13">The sequence shown here is derived from an EMBL/GenBank/DDBJ whole genome shotgun (WGS) entry which is preliminary data.</text>
</comment>
<dbReference type="InterPro" id="IPR046887">
    <property type="entry name" value="RsmE_PUA-like"/>
</dbReference>
<dbReference type="GO" id="GO:0005737">
    <property type="term" value="C:cytoplasm"/>
    <property type="evidence" value="ECO:0007669"/>
    <property type="project" value="UniProtKB-SubCell"/>
</dbReference>
<dbReference type="SUPFAM" id="SSF88697">
    <property type="entry name" value="PUA domain-like"/>
    <property type="match status" value="1"/>
</dbReference>
<evidence type="ECO:0000256" key="5">
    <source>
        <dbReference type="ARBA" id="ARBA00022552"/>
    </source>
</evidence>
<name>A0A2H9T811_9ZZZZ</name>
<feature type="domain" description="Ribosomal RNA small subunit methyltransferase E methyltransferase" evidence="11">
    <location>
        <begin position="75"/>
        <end position="235"/>
    </location>
</feature>
<dbReference type="PANTHER" id="PTHR30027">
    <property type="entry name" value="RIBOSOMAL RNA SMALL SUBUNIT METHYLTRANSFERASE E"/>
    <property type="match status" value="1"/>
</dbReference>
<dbReference type="Gene3D" id="3.40.1280.10">
    <property type="match status" value="1"/>
</dbReference>
<dbReference type="PIRSF" id="PIRSF015601">
    <property type="entry name" value="MTase_slr0722"/>
    <property type="match status" value="1"/>
</dbReference>
<dbReference type="EMBL" id="NSIT01000076">
    <property type="protein sequence ID" value="PJE79337.1"/>
    <property type="molecule type" value="Genomic_DNA"/>
</dbReference>